<dbReference type="AlphaFoldDB" id="A0A178I5J4"/>
<keyword evidence="6" id="KW-1185">Reference proteome</keyword>
<dbReference type="OrthoDB" id="2515046at2"/>
<dbReference type="Proteomes" id="UP000078389">
    <property type="component" value="Unassembled WGS sequence"/>
</dbReference>
<dbReference type="RefSeq" id="WP_067449990.1">
    <property type="nucleotide sequence ID" value="NZ_LVVY01000001.1"/>
</dbReference>
<dbReference type="PANTHER" id="PTHR43649:SF32">
    <property type="entry name" value="SUGAR BINDING SECRETED PROTEIN"/>
    <property type="match status" value="1"/>
</dbReference>
<feature type="chain" id="PRO_5008088440" evidence="4">
    <location>
        <begin position="30"/>
        <end position="424"/>
    </location>
</feature>
<evidence type="ECO:0000256" key="2">
    <source>
        <dbReference type="ARBA" id="ARBA00008520"/>
    </source>
</evidence>
<evidence type="ECO:0000256" key="3">
    <source>
        <dbReference type="ARBA" id="ARBA00022764"/>
    </source>
</evidence>
<dbReference type="Pfam" id="PF13416">
    <property type="entry name" value="SBP_bac_8"/>
    <property type="match status" value="1"/>
</dbReference>
<evidence type="ECO:0000256" key="4">
    <source>
        <dbReference type="SAM" id="SignalP"/>
    </source>
</evidence>
<organism evidence="5 6">
    <name type="scientific">Devosia elaeis</name>
    <dbReference type="NCBI Taxonomy" id="1770058"/>
    <lineage>
        <taxon>Bacteria</taxon>
        <taxon>Pseudomonadati</taxon>
        <taxon>Pseudomonadota</taxon>
        <taxon>Alphaproteobacteria</taxon>
        <taxon>Hyphomicrobiales</taxon>
        <taxon>Devosiaceae</taxon>
        <taxon>Devosia</taxon>
    </lineage>
</organism>
<evidence type="ECO:0000313" key="5">
    <source>
        <dbReference type="EMBL" id="OAM84212.1"/>
    </source>
</evidence>
<dbReference type="SUPFAM" id="SSF53850">
    <property type="entry name" value="Periplasmic binding protein-like II"/>
    <property type="match status" value="1"/>
</dbReference>
<protein>
    <submittedName>
        <fullName evidence="5">ABC transporter substrate-binding protein</fullName>
    </submittedName>
</protein>
<dbReference type="InterPro" id="IPR006059">
    <property type="entry name" value="SBP"/>
</dbReference>
<proteinExistence type="inferred from homology"/>
<keyword evidence="4" id="KW-0732">Signal</keyword>
<dbReference type="EMBL" id="LVVY01000001">
    <property type="protein sequence ID" value="OAM84212.1"/>
    <property type="molecule type" value="Genomic_DNA"/>
</dbReference>
<dbReference type="STRING" id="1770058.A3840_00070"/>
<evidence type="ECO:0000313" key="6">
    <source>
        <dbReference type="Proteomes" id="UP000078389"/>
    </source>
</evidence>
<name>A0A178I5J4_9HYPH</name>
<accession>A0A178I5J4</accession>
<gene>
    <name evidence="5" type="ORF">A3840_00070</name>
</gene>
<sequence length="424" mass="45750">MSSNTTRRGFKLAGALAGISMLSISVAAAQQITVWCWDPNFNGATMEEAFSRYQAQHPDATIDIQVFDKAAMEQKLQAQLASGSTDGLPDIVLVEDYRAQKYLLSFPGAFEPLTGKIDYSAFAPYKVEVSTVDGQTYSMPFDSGVTGLFYRSDALAEAGYSAADLENITWDQLIEIGKGVKEKTGKTLLPIDPNASDLFRIMMQSAGSWYFDASGNPTIADNPVFKSTLETYQRLLTADITKPVAGWTEYTGSFTSGDTLATPTGVWMTATIKANPDQSGMWAVAPIPRLGDIDASVNASNLGGSSWYVLSSAPEKETAIDFLASVWGQDVDFYQKILVNQGALGSLLAAREGEAYQASDEFFGGEPVWQNFSTWLAEIPPVNYGIFTEEADAAVVAQIPAITGGGNIDEIVAQIDAQVRQQTQ</sequence>
<keyword evidence="3" id="KW-0574">Periplasm</keyword>
<dbReference type="GO" id="GO:0042597">
    <property type="term" value="C:periplasmic space"/>
    <property type="evidence" value="ECO:0007669"/>
    <property type="project" value="UniProtKB-SubCell"/>
</dbReference>
<dbReference type="InterPro" id="IPR050490">
    <property type="entry name" value="Bact_solute-bd_prot1"/>
</dbReference>
<comment type="subcellular location">
    <subcellularLocation>
        <location evidence="1">Periplasm</location>
    </subcellularLocation>
</comment>
<feature type="signal peptide" evidence="4">
    <location>
        <begin position="1"/>
        <end position="29"/>
    </location>
</feature>
<dbReference type="PANTHER" id="PTHR43649">
    <property type="entry name" value="ARABINOSE-BINDING PROTEIN-RELATED"/>
    <property type="match status" value="1"/>
</dbReference>
<evidence type="ECO:0000256" key="1">
    <source>
        <dbReference type="ARBA" id="ARBA00004418"/>
    </source>
</evidence>
<comment type="caution">
    <text evidence="5">The sequence shown here is derived from an EMBL/GenBank/DDBJ whole genome shotgun (WGS) entry which is preliminary data.</text>
</comment>
<dbReference type="Gene3D" id="3.40.190.10">
    <property type="entry name" value="Periplasmic binding protein-like II"/>
    <property type="match status" value="1"/>
</dbReference>
<comment type="similarity">
    <text evidence="2">Belongs to the bacterial solute-binding protein 1 family.</text>
</comment>
<reference evidence="5 6" key="1">
    <citation type="submission" date="2016-03" db="EMBL/GenBank/DDBJ databases">
        <title>Genome sequencing of Devosia sp. S37.</title>
        <authorList>
            <person name="Mohd Nor M."/>
        </authorList>
    </citation>
    <scope>NUCLEOTIDE SEQUENCE [LARGE SCALE GENOMIC DNA]</scope>
    <source>
        <strain evidence="5 6">S37</strain>
    </source>
</reference>